<dbReference type="GO" id="GO:0071897">
    <property type="term" value="P:DNA biosynthetic process"/>
    <property type="evidence" value="ECO:0007669"/>
    <property type="project" value="UniProtKB-ARBA"/>
</dbReference>
<name>A0AAV8VDW3_9CUCU</name>
<dbReference type="Proteomes" id="UP001159042">
    <property type="component" value="Unassembled WGS sequence"/>
</dbReference>
<reference evidence="1 2" key="1">
    <citation type="journal article" date="2023" name="Insect Mol. Biol.">
        <title>Genome sequencing provides insights into the evolution of gene families encoding plant cell wall-degrading enzymes in longhorned beetles.</title>
        <authorList>
            <person name="Shin N.R."/>
            <person name="Okamura Y."/>
            <person name="Kirsch R."/>
            <person name="Pauchet Y."/>
        </authorList>
    </citation>
    <scope>NUCLEOTIDE SEQUENCE [LARGE SCALE GENOMIC DNA]</scope>
    <source>
        <strain evidence="1">EAD_L_NR</strain>
    </source>
</reference>
<accession>A0AAV8VDW3</accession>
<dbReference type="InterPro" id="IPR043502">
    <property type="entry name" value="DNA/RNA_pol_sf"/>
</dbReference>
<evidence type="ECO:0008006" key="3">
    <source>
        <dbReference type="Google" id="ProtNLM"/>
    </source>
</evidence>
<evidence type="ECO:0000313" key="2">
    <source>
        <dbReference type="Proteomes" id="UP001159042"/>
    </source>
</evidence>
<comment type="caution">
    <text evidence="1">The sequence shown here is derived from an EMBL/GenBank/DDBJ whole genome shotgun (WGS) entry which is preliminary data.</text>
</comment>
<dbReference type="AlphaFoldDB" id="A0AAV8VDW3"/>
<dbReference type="SUPFAM" id="SSF56672">
    <property type="entry name" value="DNA/RNA polymerases"/>
    <property type="match status" value="1"/>
</dbReference>
<proteinExistence type="predicted"/>
<dbReference type="EMBL" id="JANEYG010000141">
    <property type="protein sequence ID" value="KAJ8912222.1"/>
    <property type="molecule type" value="Genomic_DNA"/>
</dbReference>
<gene>
    <name evidence="1" type="ORF">NQ315_009046</name>
</gene>
<sequence length="184" mass="21053">MGNLPLHRSLHHCVCLQQGPNTIGIIPKGGYRCGDNQSKIAIQWLVWMEKERDINIVCAAKQQEARVAGVKVDGYCAETKQVFEFHGCCYHGCPACFNNGRDEPLRDDPTQTLNTRYEATQNAELYSYVENHPLLVNTPLNPRDAFFGGHTGNTYEYYKCKDREKIKYVDVCSLYPWVCMVRIK</sequence>
<keyword evidence="2" id="KW-1185">Reference proteome</keyword>
<organism evidence="1 2">
    <name type="scientific">Exocentrus adspersus</name>
    <dbReference type="NCBI Taxonomy" id="1586481"/>
    <lineage>
        <taxon>Eukaryota</taxon>
        <taxon>Metazoa</taxon>
        <taxon>Ecdysozoa</taxon>
        <taxon>Arthropoda</taxon>
        <taxon>Hexapoda</taxon>
        <taxon>Insecta</taxon>
        <taxon>Pterygota</taxon>
        <taxon>Neoptera</taxon>
        <taxon>Endopterygota</taxon>
        <taxon>Coleoptera</taxon>
        <taxon>Polyphaga</taxon>
        <taxon>Cucujiformia</taxon>
        <taxon>Chrysomeloidea</taxon>
        <taxon>Cerambycidae</taxon>
        <taxon>Lamiinae</taxon>
        <taxon>Acanthocinini</taxon>
        <taxon>Exocentrus</taxon>
    </lineage>
</organism>
<evidence type="ECO:0000313" key="1">
    <source>
        <dbReference type="EMBL" id="KAJ8912222.1"/>
    </source>
</evidence>
<protein>
    <recommendedName>
        <fullName evidence="3">DNA-directed DNA polymerase</fullName>
    </recommendedName>
</protein>